<sequence>MVYRFSKSTRCLPCHKEDTAMDTALLFWNNIISICGVPKNIISDGDPKFTSEFWTNLYDMLGIKLSFFTAYHPQTDGLAERMIQTMEDILRRVCAYGMEYKDHEGYTHYWVTLLPAVQLAYNASQHSTTGKSPSLVAKGWNPLLPGDHLKKNLLTIDPTAKDFHDMWKKAFDTDAKCIAEAKEYNKQRWDKTCLEPDFKEGDQVLMSTLSFNNLKGQKKMRDTFLGPFTIIKLIGENAMEFRLTPGKILCQSPAIDFTQNKRQAHVKQISRKRQAHITLLSYTKSCDIHQYWFPCSFTSDSSPPDCPATIQRLVKITQDPPVCTHKSMRSFIQS</sequence>
<dbReference type="InterPro" id="IPR050951">
    <property type="entry name" value="Retrovirus_Pol_polyprotein"/>
</dbReference>
<proteinExistence type="predicted"/>
<keyword evidence="4" id="KW-1185">Reference proteome</keyword>
<dbReference type="InterPro" id="IPR001584">
    <property type="entry name" value="Integrase_cat-core"/>
</dbReference>
<dbReference type="GO" id="GO:0003723">
    <property type="term" value="F:RNA binding"/>
    <property type="evidence" value="ECO:0007669"/>
    <property type="project" value="UniProtKB-KW"/>
</dbReference>
<dbReference type="InterPro" id="IPR036397">
    <property type="entry name" value="RNaseH_sf"/>
</dbReference>
<feature type="domain" description="Integrase catalytic" evidence="2">
    <location>
        <begin position="1"/>
        <end position="141"/>
    </location>
</feature>
<evidence type="ECO:0000313" key="4">
    <source>
        <dbReference type="Proteomes" id="UP000765509"/>
    </source>
</evidence>
<evidence type="ECO:0000256" key="1">
    <source>
        <dbReference type="ARBA" id="ARBA00022884"/>
    </source>
</evidence>
<dbReference type="InterPro" id="IPR012337">
    <property type="entry name" value="RNaseH-like_sf"/>
</dbReference>
<keyword evidence="1" id="KW-0694">RNA-binding</keyword>
<dbReference type="PROSITE" id="PS50994">
    <property type="entry name" value="INTEGRASE"/>
    <property type="match status" value="1"/>
</dbReference>
<protein>
    <recommendedName>
        <fullName evidence="2">Integrase catalytic domain-containing protein</fullName>
    </recommendedName>
</protein>
<dbReference type="EMBL" id="AVOT02020943">
    <property type="protein sequence ID" value="MBW0509440.1"/>
    <property type="molecule type" value="Genomic_DNA"/>
</dbReference>
<name>A0A9Q3HPT1_9BASI</name>
<organism evidence="3 4">
    <name type="scientific">Austropuccinia psidii MF-1</name>
    <dbReference type="NCBI Taxonomy" id="1389203"/>
    <lineage>
        <taxon>Eukaryota</taxon>
        <taxon>Fungi</taxon>
        <taxon>Dikarya</taxon>
        <taxon>Basidiomycota</taxon>
        <taxon>Pucciniomycotina</taxon>
        <taxon>Pucciniomycetes</taxon>
        <taxon>Pucciniales</taxon>
        <taxon>Sphaerophragmiaceae</taxon>
        <taxon>Austropuccinia</taxon>
    </lineage>
</organism>
<gene>
    <name evidence="3" type="ORF">O181_049155</name>
</gene>
<accession>A0A9Q3HPT1</accession>
<dbReference type="Proteomes" id="UP000765509">
    <property type="component" value="Unassembled WGS sequence"/>
</dbReference>
<dbReference type="AlphaFoldDB" id="A0A9Q3HPT1"/>
<dbReference type="SUPFAM" id="SSF53098">
    <property type="entry name" value="Ribonuclease H-like"/>
    <property type="match status" value="1"/>
</dbReference>
<comment type="caution">
    <text evidence="3">The sequence shown here is derived from an EMBL/GenBank/DDBJ whole genome shotgun (WGS) entry which is preliminary data.</text>
</comment>
<reference evidence="3" key="1">
    <citation type="submission" date="2021-03" db="EMBL/GenBank/DDBJ databases">
        <title>Draft genome sequence of rust myrtle Austropuccinia psidii MF-1, a brazilian biotype.</title>
        <authorList>
            <person name="Quecine M.C."/>
            <person name="Pachon D.M.R."/>
            <person name="Bonatelli M.L."/>
            <person name="Correr F.H."/>
            <person name="Franceschini L.M."/>
            <person name="Leite T.F."/>
            <person name="Margarido G.R.A."/>
            <person name="Almeida C.A."/>
            <person name="Ferrarezi J.A."/>
            <person name="Labate C.A."/>
        </authorList>
    </citation>
    <scope>NUCLEOTIDE SEQUENCE</scope>
    <source>
        <strain evidence="3">MF-1</strain>
    </source>
</reference>
<evidence type="ECO:0000313" key="3">
    <source>
        <dbReference type="EMBL" id="MBW0509440.1"/>
    </source>
</evidence>
<dbReference type="Gene3D" id="3.30.420.10">
    <property type="entry name" value="Ribonuclease H-like superfamily/Ribonuclease H"/>
    <property type="match status" value="1"/>
</dbReference>
<dbReference type="GO" id="GO:0005634">
    <property type="term" value="C:nucleus"/>
    <property type="evidence" value="ECO:0007669"/>
    <property type="project" value="UniProtKB-ARBA"/>
</dbReference>
<dbReference type="PANTHER" id="PTHR37984:SF5">
    <property type="entry name" value="PROTEIN NYNRIN-LIKE"/>
    <property type="match status" value="1"/>
</dbReference>
<evidence type="ECO:0000259" key="2">
    <source>
        <dbReference type="PROSITE" id="PS50994"/>
    </source>
</evidence>
<dbReference type="GO" id="GO:0015074">
    <property type="term" value="P:DNA integration"/>
    <property type="evidence" value="ECO:0007669"/>
    <property type="project" value="InterPro"/>
</dbReference>
<dbReference type="PANTHER" id="PTHR37984">
    <property type="entry name" value="PROTEIN CBG26694"/>
    <property type="match status" value="1"/>
</dbReference>